<dbReference type="EMBL" id="BJYZ01000024">
    <property type="protein sequence ID" value="GEO40878.1"/>
    <property type="molecule type" value="Genomic_DNA"/>
</dbReference>
<protein>
    <submittedName>
        <fullName evidence="1">Uncharacterized protein</fullName>
    </submittedName>
</protein>
<proteinExistence type="predicted"/>
<sequence length="104" mass="10854">MIARMPDFIPAISLLFGGLVLSAVLTLSPHPGEPALVVFSPSTPGAEAFARVAEAGWLPVASPYSFLVLARPDEAGQSRRPADAYLLLNASAMFGCLPAESTAR</sequence>
<name>A0A512DWL8_9PROT</name>
<dbReference type="AlphaFoldDB" id="A0A512DWL8"/>
<reference evidence="1 2" key="1">
    <citation type="submission" date="2019-07" db="EMBL/GenBank/DDBJ databases">
        <title>Whole genome shotgun sequence of Skermanella aerolata NBRC 106429.</title>
        <authorList>
            <person name="Hosoyama A."/>
            <person name="Uohara A."/>
            <person name="Ohji S."/>
            <person name="Ichikawa N."/>
        </authorList>
    </citation>
    <scope>NUCLEOTIDE SEQUENCE [LARGE SCALE GENOMIC DNA]</scope>
    <source>
        <strain evidence="1 2">NBRC 106429</strain>
    </source>
</reference>
<dbReference type="Proteomes" id="UP000321523">
    <property type="component" value="Unassembled WGS sequence"/>
</dbReference>
<gene>
    <name evidence="1" type="ORF">SAE02_50260</name>
</gene>
<keyword evidence="2" id="KW-1185">Reference proteome</keyword>
<accession>A0A512DWL8</accession>
<comment type="caution">
    <text evidence="1">The sequence shown here is derived from an EMBL/GenBank/DDBJ whole genome shotgun (WGS) entry which is preliminary data.</text>
</comment>
<evidence type="ECO:0000313" key="1">
    <source>
        <dbReference type="EMBL" id="GEO40878.1"/>
    </source>
</evidence>
<evidence type="ECO:0000313" key="2">
    <source>
        <dbReference type="Proteomes" id="UP000321523"/>
    </source>
</evidence>
<organism evidence="1 2">
    <name type="scientific">Skermanella aerolata</name>
    <dbReference type="NCBI Taxonomy" id="393310"/>
    <lineage>
        <taxon>Bacteria</taxon>
        <taxon>Pseudomonadati</taxon>
        <taxon>Pseudomonadota</taxon>
        <taxon>Alphaproteobacteria</taxon>
        <taxon>Rhodospirillales</taxon>
        <taxon>Azospirillaceae</taxon>
        <taxon>Skermanella</taxon>
    </lineage>
</organism>